<dbReference type="GO" id="GO:0005524">
    <property type="term" value="F:ATP binding"/>
    <property type="evidence" value="ECO:0007669"/>
    <property type="project" value="UniProtKB-KW"/>
</dbReference>
<keyword evidence="10" id="KW-0067">ATP-binding</keyword>
<dbReference type="EMBL" id="JACGWL010000006">
    <property type="protein sequence ID" value="KAK4400121.1"/>
    <property type="molecule type" value="Genomic_DNA"/>
</dbReference>
<dbReference type="GO" id="GO:0043531">
    <property type="term" value="F:ADP binding"/>
    <property type="evidence" value="ECO:0007669"/>
    <property type="project" value="InterPro"/>
</dbReference>
<evidence type="ECO:0000256" key="8">
    <source>
        <dbReference type="ARBA" id="ARBA00022741"/>
    </source>
</evidence>
<dbReference type="InterPro" id="IPR044974">
    <property type="entry name" value="Disease_R_plants"/>
</dbReference>
<name>A0AAE1WVF1_9LAMI</name>
<evidence type="ECO:0000259" key="12">
    <source>
        <dbReference type="Pfam" id="PF23559"/>
    </source>
</evidence>
<dbReference type="GO" id="GO:0005737">
    <property type="term" value="C:cytoplasm"/>
    <property type="evidence" value="ECO:0007669"/>
    <property type="project" value="UniProtKB-SubCell"/>
</dbReference>
<evidence type="ECO:0000259" key="13">
    <source>
        <dbReference type="Pfam" id="PF23598"/>
    </source>
</evidence>
<feature type="domain" description="Disease resistance R13L4/SHOC-2-like LRR" evidence="13">
    <location>
        <begin position="542"/>
        <end position="859"/>
    </location>
</feature>
<dbReference type="InterPro" id="IPR038005">
    <property type="entry name" value="RX-like_CC"/>
</dbReference>
<keyword evidence="5" id="KW-0433">Leucine-rich repeat</keyword>
<dbReference type="CDD" id="cd14798">
    <property type="entry name" value="RX-CC_like"/>
    <property type="match status" value="1"/>
</dbReference>
<dbReference type="Pfam" id="PF23598">
    <property type="entry name" value="LRR_14"/>
    <property type="match status" value="1"/>
</dbReference>
<dbReference type="Gene3D" id="1.10.8.430">
    <property type="entry name" value="Helical domain of apoptotic protease-activating factors"/>
    <property type="match status" value="1"/>
</dbReference>
<reference evidence="14" key="2">
    <citation type="journal article" date="2024" name="Plant">
        <title>Genomic evolution and insights into agronomic trait innovations of Sesamum species.</title>
        <authorList>
            <person name="Miao H."/>
            <person name="Wang L."/>
            <person name="Qu L."/>
            <person name="Liu H."/>
            <person name="Sun Y."/>
            <person name="Le M."/>
            <person name="Wang Q."/>
            <person name="Wei S."/>
            <person name="Zheng Y."/>
            <person name="Lin W."/>
            <person name="Duan Y."/>
            <person name="Cao H."/>
            <person name="Xiong S."/>
            <person name="Wang X."/>
            <person name="Wei L."/>
            <person name="Li C."/>
            <person name="Ma Q."/>
            <person name="Ju M."/>
            <person name="Zhao R."/>
            <person name="Li G."/>
            <person name="Mu C."/>
            <person name="Tian Q."/>
            <person name="Mei H."/>
            <person name="Zhang T."/>
            <person name="Gao T."/>
            <person name="Zhang H."/>
        </authorList>
    </citation>
    <scope>NUCLEOTIDE SEQUENCE</scope>
    <source>
        <strain evidence="14">K16</strain>
    </source>
</reference>
<protein>
    <submittedName>
        <fullName evidence="14">Late blight resistance proteinR1A-10</fullName>
    </submittedName>
</protein>
<dbReference type="PANTHER" id="PTHR23155">
    <property type="entry name" value="DISEASE RESISTANCE PROTEIN RP"/>
    <property type="match status" value="1"/>
</dbReference>
<keyword evidence="9" id="KW-0611">Plant defense</keyword>
<dbReference type="PANTHER" id="PTHR23155:SF1152">
    <property type="entry name" value="AAA+ ATPASE DOMAIN-CONTAINING PROTEIN"/>
    <property type="match status" value="1"/>
</dbReference>
<evidence type="ECO:0000256" key="1">
    <source>
        <dbReference type="ARBA" id="ARBA00002074"/>
    </source>
</evidence>
<evidence type="ECO:0000313" key="15">
    <source>
        <dbReference type="Proteomes" id="UP001289374"/>
    </source>
</evidence>
<dbReference type="Pfam" id="PF23559">
    <property type="entry name" value="WHD_DRP"/>
    <property type="match status" value="1"/>
</dbReference>
<feature type="domain" description="Disease resistance protein winged helix" evidence="12">
    <location>
        <begin position="406"/>
        <end position="474"/>
    </location>
</feature>
<comment type="subcellular location">
    <subcellularLocation>
        <location evidence="2">Cytoplasm</location>
    </subcellularLocation>
</comment>
<dbReference type="GO" id="GO:0051607">
    <property type="term" value="P:defense response to virus"/>
    <property type="evidence" value="ECO:0007669"/>
    <property type="project" value="UniProtKB-ARBA"/>
</dbReference>
<comment type="function">
    <text evidence="1">Confers resistance to late blight (Phytophthora infestans) races carrying the avirulence gene Avr1. Resistance proteins guard the plant against pathogens that contain an appropriate avirulence protein via an indirect interaction with this avirulence protein. That triggers a defense system including the hypersensitive response, which restricts the pathogen growth.</text>
</comment>
<keyword evidence="4" id="KW-0963">Cytoplasm</keyword>
<feature type="domain" description="NB-ARC" evidence="11">
    <location>
        <begin position="136"/>
        <end position="322"/>
    </location>
</feature>
<organism evidence="14 15">
    <name type="scientific">Sesamum angolense</name>
    <dbReference type="NCBI Taxonomy" id="2727404"/>
    <lineage>
        <taxon>Eukaryota</taxon>
        <taxon>Viridiplantae</taxon>
        <taxon>Streptophyta</taxon>
        <taxon>Embryophyta</taxon>
        <taxon>Tracheophyta</taxon>
        <taxon>Spermatophyta</taxon>
        <taxon>Magnoliopsida</taxon>
        <taxon>eudicotyledons</taxon>
        <taxon>Gunneridae</taxon>
        <taxon>Pentapetalae</taxon>
        <taxon>asterids</taxon>
        <taxon>lamiids</taxon>
        <taxon>Lamiales</taxon>
        <taxon>Pedaliaceae</taxon>
        <taxon>Sesamum</taxon>
    </lineage>
</organism>
<evidence type="ECO:0000256" key="5">
    <source>
        <dbReference type="ARBA" id="ARBA00022614"/>
    </source>
</evidence>
<sequence length="920" mass="105508">MLSKGSQICIFKGKLRYLKDFLEDFVRSRGDHGKVKVLERQIEDSVNRAEDIVETYLYTVRSTAKSKNSRRKECKIFQEGLKQVIEEIDSVKKEAIEICGNPCDPNNLHSGRYLFGSSSWHVPSSGNPVVGLDNDLVKIKDQLTGLPYNLEILTIVGMAGIGKSTLAKIVYDDPLIVYHFYVRAWITVSQDYEVKNILIGLIRSVAQLTDDISAKYDDSEQHYKVLKDGINQLSDQKLAEQLYRSLKGKRYLIIMDDIWCNTAWDDVKRSFPDDKNGSRIILTSRLTEVALYVNSGSPPHHMRFLSVDQGWELLKLKAFPKQGCPLELEEIGKQIVEKCQGLPLAIVVVAGHLSKLSKKRDLWLSVADNVGSLVARNREQFLNIIAMSYNHLPHHLKACFLYMGAFPENVEIPVWRLITLWIAEGFLKRELGKSVEKVAQECLEDLIDRSLILAEKRTNERVTTCRMHDLLRDFCLREAEKESFWHVMRRHDLFFPEGLQNHRRLCVQSDIFSYAITEYSNPQVRTFLSSNFSTRLSFLSESVFALMGFRLLRILDMISYYFNHFPTQVLKMVHLRFLGLSTSGELPAASSKFRRGSGKWYLPFSKRSELPVSISNLVNLQILIVNWGWRENHCLPFDIQMMTQLRHIRLKGAVVYFDDLFLAETNRANPLVLSNLQTLLTVSSTNFSQKIVSIIPNLKKLGILVPKKNDEHPTNFLNYLSSLHCLETLNLSFSLQNEKSSTISQWNAFPPNLRALTLSGSHLPWEEMVIVGKIPSLEVLKLKDHAFSGQVWEPIDGGFLALKFLLLENNELEIWRSRSTHFPSLQHLVLRLCDALVEIPRGIGEIPTLQIIELYSCGHSAVRSAKRIHEEQQSIGNDDLEVRINLIASRIRSVVFFLFLDPMLVNMPHQQYLMLTLKFE</sequence>
<evidence type="ECO:0000256" key="9">
    <source>
        <dbReference type="ARBA" id="ARBA00022821"/>
    </source>
</evidence>
<dbReference type="FunFam" id="3.40.50.300:FF:001091">
    <property type="entry name" value="Probable disease resistance protein At1g61300"/>
    <property type="match status" value="1"/>
</dbReference>
<dbReference type="PRINTS" id="PR00364">
    <property type="entry name" value="DISEASERSIST"/>
</dbReference>
<dbReference type="InterPro" id="IPR032675">
    <property type="entry name" value="LRR_dom_sf"/>
</dbReference>
<dbReference type="Proteomes" id="UP001289374">
    <property type="component" value="Unassembled WGS sequence"/>
</dbReference>
<dbReference type="Pfam" id="PF00931">
    <property type="entry name" value="NB-ARC"/>
    <property type="match status" value="1"/>
</dbReference>
<evidence type="ECO:0000256" key="4">
    <source>
        <dbReference type="ARBA" id="ARBA00022490"/>
    </source>
</evidence>
<evidence type="ECO:0000256" key="3">
    <source>
        <dbReference type="ARBA" id="ARBA00008894"/>
    </source>
</evidence>
<dbReference type="SUPFAM" id="SSF52540">
    <property type="entry name" value="P-loop containing nucleoside triphosphate hydrolases"/>
    <property type="match status" value="1"/>
</dbReference>
<comment type="similarity">
    <text evidence="3">Belongs to the disease resistance NB-LRR family.</text>
</comment>
<dbReference type="GO" id="GO:0009626">
    <property type="term" value="P:plant-type hypersensitive response"/>
    <property type="evidence" value="ECO:0007669"/>
    <property type="project" value="UniProtKB-KW"/>
</dbReference>
<evidence type="ECO:0000256" key="10">
    <source>
        <dbReference type="ARBA" id="ARBA00022840"/>
    </source>
</evidence>
<dbReference type="InterPro" id="IPR036388">
    <property type="entry name" value="WH-like_DNA-bd_sf"/>
</dbReference>
<dbReference type="Gene3D" id="1.20.5.4130">
    <property type="match status" value="1"/>
</dbReference>
<dbReference type="InterPro" id="IPR058922">
    <property type="entry name" value="WHD_DRP"/>
</dbReference>
<dbReference type="InterPro" id="IPR042197">
    <property type="entry name" value="Apaf_helical"/>
</dbReference>
<dbReference type="Gene3D" id="1.10.10.10">
    <property type="entry name" value="Winged helix-like DNA-binding domain superfamily/Winged helix DNA-binding domain"/>
    <property type="match status" value="1"/>
</dbReference>
<proteinExistence type="inferred from homology"/>
<gene>
    <name evidence="14" type="ORF">Sango_1118200</name>
</gene>
<dbReference type="InterPro" id="IPR055414">
    <property type="entry name" value="LRR_R13L4/SHOC2-like"/>
</dbReference>
<evidence type="ECO:0000256" key="6">
    <source>
        <dbReference type="ARBA" id="ARBA00022667"/>
    </source>
</evidence>
<reference evidence="14" key="1">
    <citation type="submission" date="2020-06" db="EMBL/GenBank/DDBJ databases">
        <authorList>
            <person name="Li T."/>
            <person name="Hu X."/>
            <person name="Zhang T."/>
            <person name="Song X."/>
            <person name="Zhang H."/>
            <person name="Dai N."/>
            <person name="Sheng W."/>
            <person name="Hou X."/>
            <person name="Wei L."/>
        </authorList>
    </citation>
    <scope>NUCLEOTIDE SEQUENCE</scope>
    <source>
        <strain evidence="14">K16</strain>
        <tissue evidence="14">Leaf</tissue>
    </source>
</reference>
<keyword evidence="15" id="KW-1185">Reference proteome</keyword>
<keyword evidence="6" id="KW-0381">Hypersensitive response</keyword>
<accession>A0AAE1WVF1</accession>
<dbReference type="Gene3D" id="3.80.10.10">
    <property type="entry name" value="Ribonuclease Inhibitor"/>
    <property type="match status" value="1"/>
</dbReference>
<dbReference type="InterPro" id="IPR002182">
    <property type="entry name" value="NB-ARC"/>
</dbReference>
<evidence type="ECO:0000256" key="2">
    <source>
        <dbReference type="ARBA" id="ARBA00004496"/>
    </source>
</evidence>
<evidence type="ECO:0000313" key="14">
    <source>
        <dbReference type="EMBL" id="KAK4400121.1"/>
    </source>
</evidence>
<keyword evidence="8" id="KW-0547">Nucleotide-binding</keyword>
<evidence type="ECO:0000256" key="7">
    <source>
        <dbReference type="ARBA" id="ARBA00022737"/>
    </source>
</evidence>
<comment type="caution">
    <text evidence="14">The sequence shown here is derived from an EMBL/GenBank/DDBJ whole genome shotgun (WGS) entry which is preliminary data.</text>
</comment>
<evidence type="ECO:0000259" key="11">
    <source>
        <dbReference type="Pfam" id="PF00931"/>
    </source>
</evidence>
<dbReference type="InterPro" id="IPR027417">
    <property type="entry name" value="P-loop_NTPase"/>
</dbReference>
<dbReference type="FunFam" id="1.10.10.10:FF:000322">
    <property type="entry name" value="Probable disease resistance protein At1g63360"/>
    <property type="match status" value="1"/>
</dbReference>
<dbReference type="Gene3D" id="3.40.50.300">
    <property type="entry name" value="P-loop containing nucleotide triphosphate hydrolases"/>
    <property type="match status" value="1"/>
</dbReference>
<dbReference type="SUPFAM" id="SSF52058">
    <property type="entry name" value="L domain-like"/>
    <property type="match status" value="1"/>
</dbReference>
<dbReference type="AlphaFoldDB" id="A0AAE1WVF1"/>
<keyword evidence="7" id="KW-0677">Repeat</keyword>